<gene>
    <name evidence="2" type="ORF">ACA1_008410</name>
</gene>
<name>L8GDQ3_ACACF</name>
<feature type="region of interest" description="Disordered" evidence="1">
    <location>
        <begin position="1"/>
        <end position="70"/>
    </location>
</feature>
<dbReference type="EMBL" id="KB008168">
    <property type="protein sequence ID" value="ELR10989.1"/>
    <property type="molecule type" value="Genomic_DNA"/>
</dbReference>
<feature type="compositionally biased region" description="Basic residues" evidence="1">
    <location>
        <begin position="42"/>
        <end position="69"/>
    </location>
</feature>
<feature type="compositionally biased region" description="Low complexity" evidence="1">
    <location>
        <begin position="21"/>
        <end position="30"/>
    </location>
</feature>
<organism evidence="2 3">
    <name type="scientific">Acanthamoeba castellanii (strain ATCC 30010 / Neff)</name>
    <dbReference type="NCBI Taxonomy" id="1257118"/>
    <lineage>
        <taxon>Eukaryota</taxon>
        <taxon>Amoebozoa</taxon>
        <taxon>Discosea</taxon>
        <taxon>Longamoebia</taxon>
        <taxon>Centramoebida</taxon>
        <taxon>Acanthamoebidae</taxon>
        <taxon>Acanthamoeba</taxon>
    </lineage>
</organism>
<dbReference type="AlphaFoldDB" id="L8GDQ3"/>
<feature type="region of interest" description="Disordered" evidence="1">
    <location>
        <begin position="85"/>
        <end position="108"/>
    </location>
</feature>
<reference evidence="2 3" key="1">
    <citation type="journal article" date="2013" name="Genome Biol.">
        <title>Genome of Acanthamoeba castellanii highlights extensive lateral gene transfer and early evolution of tyrosine kinase signaling.</title>
        <authorList>
            <person name="Clarke M."/>
            <person name="Lohan A.J."/>
            <person name="Liu B."/>
            <person name="Lagkouvardos I."/>
            <person name="Roy S."/>
            <person name="Zafar N."/>
            <person name="Bertelli C."/>
            <person name="Schilde C."/>
            <person name="Kianianmomeni A."/>
            <person name="Burglin T.R."/>
            <person name="Frech C."/>
            <person name="Turcotte B."/>
            <person name="Kopec K.O."/>
            <person name="Synnott J.M."/>
            <person name="Choo C."/>
            <person name="Paponov I."/>
            <person name="Finkler A."/>
            <person name="Soon Heng Tan C."/>
            <person name="Hutchins A.P."/>
            <person name="Weinmeier T."/>
            <person name="Rattei T."/>
            <person name="Chu J.S."/>
            <person name="Gimenez G."/>
            <person name="Irimia M."/>
            <person name="Rigden D.J."/>
            <person name="Fitzpatrick D.A."/>
            <person name="Lorenzo-Morales J."/>
            <person name="Bateman A."/>
            <person name="Chiu C.H."/>
            <person name="Tang P."/>
            <person name="Hegemann P."/>
            <person name="Fromm H."/>
            <person name="Raoult D."/>
            <person name="Greub G."/>
            <person name="Miranda-Saavedra D."/>
            <person name="Chen N."/>
            <person name="Nash P."/>
            <person name="Ginger M.L."/>
            <person name="Horn M."/>
            <person name="Schaap P."/>
            <person name="Caler L."/>
            <person name="Loftus B."/>
        </authorList>
    </citation>
    <scope>NUCLEOTIDE SEQUENCE [LARGE SCALE GENOMIC DNA]</scope>
    <source>
        <strain evidence="2 3">Neff</strain>
    </source>
</reference>
<proteinExistence type="predicted"/>
<evidence type="ECO:0000313" key="3">
    <source>
        <dbReference type="Proteomes" id="UP000011083"/>
    </source>
</evidence>
<dbReference type="VEuPathDB" id="AmoebaDB:ACA1_008410"/>
<sequence length="108" mass="12155">MLSSRTPKQHCGNSRSRLRRPSLSSGDSSPWPTTTFSMATTKSKRGSRAPSFRTKRRRTHQAGRRRARLLPRLQAEERLWTCPRRSRSCGPAMCAPSTTRTLPPPPPA</sequence>
<feature type="compositionally biased region" description="Polar residues" evidence="1">
    <location>
        <begin position="31"/>
        <end position="41"/>
    </location>
</feature>
<dbReference type="GeneID" id="14911407"/>
<protein>
    <submittedName>
        <fullName evidence="2">Uncharacterized protein</fullName>
    </submittedName>
</protein>
<evidence type="ECO:0000256" key="1">
    <source>
        <dbReference type="SAM" id="MobiDB-lite"/>
    </source>
</evidence>
<keyword evidence="3" id="KW-1185">Reference proteome</keyword>
<dbReference type="RefSeq" id="XP_004333002.1">
    <property type="nucleotide sequence ID" value="XM_004332954.1"/>
</dbReference>
<dbReference type="Proteomes" id="UP000011083">
    <property type="component" value="Unassembled WGS sequence"/>
</dbReference>
<accession>L8GDQ3</accession>
<evidence type="ECO:0000313" key="2">
    <source>
        <dbReference type="EMBL" id="ELR10989.1"/>
    </source>
</evidence>
<dbReference type="KEGG" id="acan:ACA1_008410"/>